<evidence type="ECO:0000256" key="6">
    <source>
        <dbReference type="SAM" id="MobiDB-lite"/>
    </source>
</evidence>
<dbReference type="Proteomes" id="UP000830671">
    <property type="component" value="Chromosome 3"/>
</dbReference>
<dbReference type="InterPro" id="IPR000608">
    <property type="entry name" value="UBC"/>
</dbReference>
<reference evidence="8" key="1">
    <citation type="journal article" date="2021" name="Mol. Plant Microbe Interact.">
        <title>Complete Genome Sequence of the Plant-Pathogenic Fungus Colletotrichum lupini.</title>
        <authorList>
            <person name="Baroncelli R."/>
            <person name="Pensec F."/>
            <person name="Da Lio D."/>
            <person name="Boufleur T."/>
            <person name="Vicente I."/>
            <person name="Sarrocco S."/>
            <person name="Picot A."/>
            <person name="Baraldi E."/>
            <person name="Sukno S."/>
            <person name="Thon M."/>
            <person name="Le Floch G."/>
        </authorList>
    </citation>
    <scope>NUCLEOTIDE SEQUENCE</scope>
    <source>
        <strain evidence="8">IMI 504893</strain>
    </source>
</reference>
<dbReference type="Gene3D" id="3.10.110.10">
    <property type="entry name" value="Ubiquitin Conjugating Enzyme"/>
    <property type="match status" value="1"/>
</dbReference>
<dbReference type="SMART" id="SM00212">
    <property type="entry name" value="UBCc"/>
    <property type="match status" value="1"/>
</dbReference>
<dbReference type="PROSITE" id="PS50127">
    <property type="entry name" value="UBC_2"/>
    <property type="match status" value="1"/>
</dbReference>
<dbReference type="EC" id="2.3.2.23" evidence="1"/>
<dbReference type="SUPFAM" id="SSF54495">
    <property type="entry name" value="UBC-like"/>
    <property type="match status" value="1"/>
</dbReference>
<keyword evidence="2" id="KW-0808">Transferase</keyword>
<dbReference type="GO" id="GO:0005524">
    <property type="term" value="F:ATP binding"/>
    <property type="evidence" value="ECO:0007669"/>
    <property type="project" value="UniProtKB-KW"/>
</dbReference>
<sequence length="272" mass="29965">MSVSYPAIGRDTKLTRYVLFHPEAEHHCQSGNDIVANIITNLDTLSAISATSIRPLPPSKAPPFSYFSRAYNLEGSRFPLGKAHRSPTQTQSQHQHSRIHNQHAISPIMSSKRIAKELTEVTTTPPTGMTITLARDSDLHAWHVSLTGPENTPYAGGTFAVLVDLPKDYPFKAPVVKFATRIYHPNITNDANGNICLGMLKSENWKPATKLAAVLEAVRSLLVEPLPDDPLEARIADEFKNNRPEFEKNAKQYVTRYAKGPASFAASEAPAK</sequence>
<dbReference type="GeneID" id="73339206"/>
<dbReference type="PANTHER" id="PTHR24067">
    <property type="entry name" value="UBIQUITIN-CONJUGATING ENZYME E2"/>
    <property type="match status" value="1"/>
</dbReference>
<dbReference type="AlphaFoldDB" id="A0A9Q8SM19"/>
<evidence type="ECO:0000256" key="5">
    <source>
        <dbReference type="ARBA" id="ARBA00022840"/>
    </source>
</evidence>
<dbReference type="InterPro" id="IPR016135">
    <property type="entry name" value="UBQ-conjugating_enzyme/RWD"/>
</dbReference>
<keyword evidence="3" id="KW-0547">Nucleotide-binding</keyword>
<evidence type="ECO:0000313" key="8">
    <source>
        <dbReference type="EMBL" id="UQC79708.1"/>
    </source>
</evidence>
<evidence type="ECO:0000259" key="7">
    <source>
        <dbReference type="PROSITE" id="PS50127"/>
    </source>
</evidence>
<dbReference type="RefSeq" id="XP_049141339.1">
    <property type="nucleotide sequence ID" value="XM_049284196.1"/>
</dbReference>
<protein>
    <recommendedName>
        <fullName evidence="1">E2 ubiquitin-conjugating enzyme</fullName>
        <ecNumber evidence="1">2.3.2.23</ecNumber>
    </recommendedName>
</protein>
<dbReference type="InterPro" id="IPR050113">
    <property type="entry name" value="Ub_conjugating_enzyme"/>
</dbReference>
<evidence type="ECO:0000256" key="3">
    <source>
        <dbReference type="ARBA" id="ARBA00022741"/>
    </source>
</evidence>
<accession>A0A9Q8SM19</accession>
<feature type="region of interest" description="Disordered" evidence="6">
    <location>
        <begin position="78"/>
        <end position="100"/>
    </location>
</feature>
<keyword evidence="4" id="KW-0833">Ubl conjugation pathway</keyword>
<evidence type="ECO:0000256" key="2">
    <source>
        <dbReference type="ARBA" id="ARBA00022679"/>
    </source>
</evidence>
<feature type="domain" description="UBC core" evidence="7">
    <location>
        <begin position="109"/>
        <end position="259"/>
    </location>
</feature>
<evidence type="ECO:0000313" key="9">
    <source>
        <dbReference type="Proteomes" id="UP000830671"/>
    </source>
</evidence>
<keyword evidence="5" id="KW-0067">ATP-binding</keyword>
<evidence type="ECO:0000256" key="1">
    <source>
        <dbReference type="ARBA" id="ARBA00012486"/>
    </source>
</evidence>
<keyword evidence="9" id="KW-1185">Reference proteome</keyword>
<organism evidence="8 9">
    <name type="scientific">Colletotrichum lupini</name>
    <dbReference type="NCBI Taxonomy" id="145971"/>
    <lineage>
        <taxon>Eukaryota</taxon>
        <taxon>Fungi</taxon>
        <taxon>Dikarya</taxon>
        <taxon>Ascomycota</taxon>
        <taxon>Pezizomycotina</taxon>
        <taxon>Sordariomycetes</taxon>
        <taxon>Hypocreomycetidae</taxon>
        <taxon>Glomerellales</taxon>
        <taxon>Glomerellaceae</taxon>
        <taxon>Colletotrichum</taxon>
        <taxon>Colletotrichum acutatum species complex</taxon>
    </lineage>
</organism>
<dbReference type="EMBL" id="CP019475">
    <property type="protein sequence ID" value="UQC79708.1"/>
    <property type="molecule type" value="Genomic_DNA"/>
</dbReference>
<gene>
    <name evidence="8" type="ORF">CLUP02_05188</name>
</gene>
<dbReference type="FunFam" id="3.10.110.10:FF:000060">
    <property type="entry name" value="Ubiquitin conjugating enzyme (UbcB)"/>
    <property type="match status" value="1"/>
</dbReference>
<dbReference type="Pfam" id="PF00179">
    <property type="entry name" value="UQ_con"/>
    <property type="match status" value="1"/>
</dbReference>
<dbReference type="KEGG" id="clup:CLUP02_05188"/>
<name>A0A9Q8SM19_9PEZI</name>
<proteinExistence type="predicted"/>
<dbReference type="GO" id="GO:0061631">
    <property type="term" value="F:ubiquitin conjugating enzyme activity"/>
    <property type="evidence" value="ECO:0007669"/>
    <property type="project" value="UniProtKB-EC"/>
</dbReference>
<evidence type="ECO:0000256" key="4">
    <source>
        <dbReference type="ARBA" id="ARBA00022786"/>
    </source>
</evidence>